<protein>
    <submittedName>
        <fullName evidence="2">Uncharacterized protein</fullName>
    </submittedName>
</protein>
<dbReference type="EMBL" id="CP030118">
    <property type="protein sequence ID" value="QDL07833.1"/>
    <property type="molecule type" value="Genomic_DNA"/>
</dbReference>
<keyword evidence="1" id="KW-0812">Transmembrane</keyword>
<sequence length="225" mass="25426">MLFNQNNKKNNFLPVFVVATFGLNVLTILLLMFHQSMLKRLSGQLPQSLVQLVDGRAITIGSQENLERNPETIRRFVGETMTMMFTWSDKQPPQIVWQATSELLSGDMRRKFEVETTQGIPKGVLANPGGNAESLLLIRRISQPEKIADGQWQLEIVANRLIFAGYNSKDGEAIPFNKKILIRALDTQAISIPNVENPLYSAIYRLNEARLEIANICDIQQKKCP</sequence>
<evidence type="ECO:0000313" key="3">
    <source>
        <dbReference type="Proteomes" id="UP000503129"/>
    </source>
</evidence>
<organism evidence="2 3">
    <name type="scientific">Brasilonema sennae CENA114</name>
    <dbReference type="NCBI Taxonomy" id="415709"/>
    <lineage>
        <taxon>Bacteria</taxon>
        <taxon>Bacillati</taxon>
        <taxon>Cyanobacteriota</taxon>
        <taxon>Cyanophyceae</taxon>
        <taxon>Nostocales</taxon>
        <taxon>Scytonemataceae</taxon>
        <taxon>Brasilonema</taxon>
        <taxon>Bromeliae group (in: Brasilonema)</taxon>
    </lineage>
</organism>
<gene>
    <name evidence="2" type="ORF">DP114_07895</name>
</gene>
<reference evidence="2 3" key="1">
    <citation type="submission" date="2018-06" db="EMBL/GenBank/DDBJ databases">
        <title>Comparative genomics of Brasilonema spp. strains.</title>
        <authorList>
            <person name="Alvarenga D.O."/>
            <person name="Fiore M.F."/>
            <person name="Varani A.M."/>
        </authorList>
    </citation>
    <scope>NUCLEOTIDE SEQUENCE [LARGE SCALE GENOMIC DNA]</scope>
    <source>
        <strain evidence="2 3">CENA114</strain>
    </source>
</reference>
<evidence type="ECO:0000256" key="1">
    <source>
        <dbReference type="SAM" id="Phobius"/>
    </source>
</evidence>
<accession>A0A856M9I8</accession>
<keyword evidence="1" id="KW-1133">Transmembrane helix</keyword>
<dbReference type="KEGG" id="bsen:DP114_07895"/>
<keyword evidence="3" id="KW-1185">Reference proteome</keyword>
<dbReference type="AlphaFoldDB" id="A0A856M9I8"/>
<dbReference type="Proteomes" id="UP000503129">
    <property type="component" value="Chromosome"/>
</dbReference>
<name>A0A856M9I8_9CYAN</name>
<keyword evidence="1" id="KW-0472">Membrane</keyword>
<proteinExistence type="predicted"/>
<evidence type="ECO:0000313" key="2">
    <source>
        <dbReference type="EMBL" id="QDL07833.1"/>
    </source>
</evidence>
<feature type="transmembrane region" description="Helical" evidence="1">
    <location>
        <begin position="12"/>
        <end position="33"/>
    </location>
</feature>